<keyword evidence="3" id="KW-1185">Reference proteome</keyword>
<dbReference type="AlphaFoldDB" id="A0A2V5IAB7"/>
<proteinExistence type="predicted"/>
<feature type="compositionally biased region" description="Basic residues" evidence="1">
    <location>
        <begin position="33"/>
        <end position="43"/>
    </location>
</feature>
<evidence type="ECO:0000313" key="2">
    <source>
        <dbReference type="EMBL" id="PYI32082.1"/>
    </source>
</evidence>
<sequence>MARADRGLIRIECKEIEKQKKNKNKHMKEEIKQKRKEMKMKKGTRVEGTDDSYRVLTWCPQFLRFNIPILLLPPYRRSRNCSCMKEEENNCFIKSLSRSSWELQPAIESGSHLLGYLPPVSFRPPPPFRELFLTPTLTGNAREANEQSRIHRAGASSLGGHMARFELPT</sequence>
<protein>
    <submittedName>
        <fullName evidence="2">Uncharacterized protein</fullName>
    </submittedName>
</protein>
<dbReference type="Proteomes" id="UP000248817">
    <property type="component" value="Unassembled WGS sequence"/>
</dbReference>
<evidence type="ECO:0000256" key="1">
    <source>
        <dbReference type="SAM" id="MobiDB-lite"/>
    </source>
</evidence>
<name>A0A2V5IAB7_9EURO</name>
<evidence type="ECO:0000313" key="3">
    <source>
        <dbReference type="Proteomes" id="UP000248817"/>
    </source>
</evidence>
<feature type="region of interest" description="Disordered" evidence="1">
    <location>
        <begin position="20"/>
        <end position="45"/>
    </location>
</feature>
<dbReference type="EMBL" id="KZ825496">
    <property type="protein sequence ID" value="PYI32082.1"/>
    <property type="molecule type" value="Genomic_DNA"/>
</dbReference>
<reference evidence="2 3" key="1">
    <citation type="submission" date="2018-02" db="EMBL/GenBank/DDBJ databases">
        <title>The genomes of Aspergillus section Nigri reveals drivers in fungal speciation.</title>
        <authorList>
            <consortium name="DOE Joint Genome Institute"/>
            <person name="Vesth T.C."/>
            <person name="Nybo J."/>
            <person name="Theobald S."/>
            <person name="Brandl J."/>
            <person name="Frisvad J.C."/>
            <person name="Nielsen K.F."/>
            <person name="Lyhne E.K."/>
            <person name="Kogle M.E."/>
            <person name="Kuo A."/>
            <person name="Riley R."/>
            <person name="Clum A."/>
            <person name="Nolan M."/>
            <person name="Lipzen A."/>
            <person name="Salamov A."/>
            <person name="Henrissat B."/>
            <person name="Wiebenga A."/>
            <person name="De vries R.P."/>
            <person name="Grigoriev I.V."/>
            <person name="Mortensen U.H."/>
            <person name="Andersen M.R."/>
            <person name="Baker S.E."/>
        </authorList>
    </citation>
    <scope>NUCLEOTIDE SEQUENCE [LARGE SCALE GENOMIC DNA]</scope>
    <source>
        <strain evidence="2 3">CBS 114.80</strain>
    </source>
</reference>
<gene>
    <name evidence="2" type="ORF">BP00DRAFT_162098</name>
</gene>
<organism evidence="2 3">
    <name type="scientific">Aspergillus indologenus CBS 114.80</name>
    <dbReference type="NCBI Taxonomy" id="1450541"/>
    <lineage>
        <taxon>Eukaryota</taxon>
        <taxon>Fungi</taxon>
        <taxon>Dikarya</taxon>
        <taxon>Ascomycota</taxon>
        <taxon>Pezizomycotina</taxon>
        <taxon>Eurotiomycetes</taxon>
        <taxon>Eurotiomycetidae</taxon>
        <taxon>Eurotiales</taxon>
        <taxon>Aspergillaceae</taxon>
        <taxon>Aspergillus</taxon>
        <taxon>Aspergillus subgen. Circumdati</taxon>
    </lineage>
</organism>
<accession>A0A2V5IAB7</accession>